<organism evidence="2 3">
    <name type="scientific">Nocardia cyriacigeorgica</name>
    <dbReference type="NCBI Taxonomy" id="135487"/>
    <lineage>
        <taxon>Bacteria</taxon>
        <taxon>Bacillati</taxon>
        <taxon>Actinomycetota</taxon>
        <taxon>Actinomycetes</taxon>
        <taxon>Mycobacteriales</taxon>
        <taxon>Nocardiaceae</taxon>
        <taxon>Nocardia</taxon>
    </lineage>
</organism>
<dbReference type="Pfam" id="PF13814">
    <property type="entry name" value="Replic_Relax"/>
    <property type="match status" value="1"/>
</dbReference>
<feature type="compositionally biased region" description="Basic and acidic residues" evidence="1">
    <location>
        <begin position="1"/>
        <end position="18"/>
    </location>
</feature>
<dbReference type="RefSeq" id="WP_163848028.1">
    <property type="nucleotide sequence ID" value="NZ_AP026975.1"/>
</dbReference>
<accession>A0A6P1CYB4</accession>
<name>A0A6P1CYB4_9NOCA</name>
<dbReference type="AlphaFoldDB" id="A0A6P1CYB4"/>
<dbReference type="SUPFAM" id="SSF46785">
    <property type="entry name" value="Winged helix' DNA-binding domain"/>
    <property type="match status" value="1"/>
</dbReference>
<comment type="caution">
    <text evidence="2">The sequence shown here is derived from an EMBL/GenBank/DDBJ whole genome shotgun (WGS) entry which is preliminary data.</text>
</comment>
<evidence type="ECO:0008006" key="4">
    <source>
        <dbReference type="Google" id="ProtNLM"/>
    </source>
</evidence>
<dbReference type="InterPro" id="IPR036390">
    <property type="entry name" value="WH_DNA-bd_sf"/>
</dbReference>
<sequence>MISRPDRQEDRRKPRPEPRAAQTGPVDTTVLVARLTERDRWILRMLHEHRVLTTNQLAALAFTNPVMALRRLNRLHRYGVLERFRPLRTRGSAPMHWVLAPAGANVLAAEAGISLRELGYNHQRTLAIAHSLQLTHTLGVNTWFTTLTAHAPRDERGQQARLQAWWSQTRCQRLWGDLARPDAFGRYTHPEATLDFFLEYDLASTTLTRVAAKLHGYSELARTTGVTTPILLWVPTTLREANAREALRRTWQRLPNPEAVPVATAAAELLSPSPEASPADQVWLPLNHDTDRLRLHGLTTVWPARTPPVVDAHSGQTWAPVGGLVVLDPPPPTPPYSELW</sequence>
<feature type="region of interest" description="Disordered" evidence="1">
    <location>
        <begin position="1"/>
        <end position="26"/>
    </location>
</feature>
<reference evidence="2 3" key="1">
    <citation type="submission" date="2020-01" db="EMBL/GenBank/DDBJ databases">
        <title>Genetics and antimicrobial susceptibilities of Nocardia species isolated from the soil; a comparison with species isolated from humans.</title>
        <authorList>
            <person name="Carrasco G."/>
            <person name="Monzon S."/>
            <person name="Sansegundo M."/>
            <person name="Garcia E."/>
            <person name="Garrido N."/>
            <person name="Medina M.J."/>
            <person name="Villalon P."/>
            <person name="Ramirez-Arocha A.C."/>
            <person name="Jimenez P."/>
            <person name="Cuesta I."/>
            <person name="Valdezate S."/>
        </authorList>
    </citation>
    <scope>NUCLEOTIDE SEQUENCE [LARGE SCALE GENOMIC DNA]</scope>
    <source>
        <strain evidence="2 3">CNM20110626</strain>
    </source>
</reference>
<evidence type="ECO:0000313" key="3">
    <source>
        <dbReference type="Proteomes" id="UP000471166"/>
    </source>
</evidence>
<evidence type="ECO:0000256" key="1">
    <source>
        <dbReference type="SAM" id="MobiDB-lite"/>
    </source>
</evidence>
<protein>
    <recommendedName>
        <fullName evidence="4">Protein involved in plasmid replication-relaxation</fullName>
    </recommendedName>
</protein>
<dbReference type="Proteomes" id="UP000471166">
    <property type="component" value="Unassembled WGS sequence"/>
</dbReference>
<dbReference type="EMBL" id="JAAGVB010000081">
    <property type="protein sequence ID" value="NEW36524.1"/>
    <property type="molecule type" value="Genomic_DNA"/>
</dbReference>
<evidence type="ECO:0000313" key="2">
    <source>
        <dbReference type="EMBL" id="NEW36524.1"/>
    </source>
</evidence>
<gene>
    <name evidence="2" type="ORF">GV791_28785</name>
</gene>
<proteinExistence type="predicted"/>
<dbReference type="InterPro" id="IPR025855">
    <property type="entry name" value="Replic_Relax"/>
</dbReference>